<protein>
    <submittedName>
        <fullName evidence="2">Uncharacterized protein</fullName>
    </submittedName>
</protein>
<dbReference type="AlphaFoldDB" id="A0A1J5QLJ6"/>
<reference evidence="2" key="1">
    <citation type="submission" date="2016-10" db="EMBL/GenBank/DDBJ databases">
        <title>Sequence of Gallionella enrichment culture.</title>
        <authorList>
            <person name="Poehlein A."/>
            <person name="Muehling M."/>
            <person name="Daniel R."/>
        </authorList>
    </citation>
    <scope>NUCLEOTIDE SEQUENCE</scope>
</reference>
<evidence type="ECO:0000313" key="2">
    <source>
        <dbReference type="EMBL" id="OIQ84409.1"/>
    </source>
</evidence>
<feature type="region of interest" description="Disordered" evidence="1">
    <location>
        <begin position="17"/>
        <end position="83"/>
    </location>
</feature>
<comment type="caution">
    <text evidence="2">The sequence shown here is derived from an EMBL/GenBank/DDBJ whole genome shotgun (WGS) entry which is preliminary data.</text>
</comment>
<organism evidence="2">
    <name type="scientific">mine drainage metagenome</name>
    <dbReference type="NCBI Taxonomy" id="410659"/>
    <lineage>
        <taxon>unclassified sequences</taxon>
        <taxon>metagenomes</taxon>
        <taxon>ecological metagenomes</taxon>
    </lineage>
</organism>
<sequence length="129" mass="13458">MDPRVARAMAAREALEHHAHAVGADDCARGAQPVAATPRVESGADQAERRPPQGMLADAAEDPRAAQDAGPGQEPLDPDDGADVQVVDACHRARTATKSRVEGWRYRLGFGCSSAVSMCGTATPGLGWV</sequence>
<evidence type="ECO:0000256" key="1">
    <source>
        <dbReference type="SAM" id="MobiDB-lite"/>
    </source>
</evidence>
<gene>
    <name evidence="2" type="ORF">GALL_337860</name>
</gene>
<dbReference type="EMBL" id="MLJW01000620">
    <property type="protein sequence ID" value="OIQ84409.1"/>
    <property type="molecule type" value="Genomic_DNA"/>
</dbReference>
<name>A0A1J5QLJ6_9ZZZZ</name>
<accession>A0A1J5QLJ6</accession>
<proteinExistence type="predicted"/>